<dbReference type="Pfam" id="PF00078">
    <property type="entry name" value="RVT_1"/>
    <property type="match status" value="1"/>
</dbReference>
<dbReference type="GO" id="GO:0006508">
    <property type="term" value="P:proteolysis"/>
    <property type="evidence" value="ECO:0007669"/>
    <property type="project" value="InterPro"/>
</dbReference>
<dbReference type="PROSITE" id="PS50994">
    <property type="entry name" value="INTEGRASE"/>
    <property type="match status" value="1"/>
</dbReference>
<feature type="region of interest" description="Disordered" evidence="2">
    <location>
        <begin position="171"/>
        <end position="209"/>
    </location>
</feature>
<name>A0AA88YJS4_PINIB</name>
<dbReference type="InterPro" id="IPR000477">
    <property type="entry name" value="RT_dom"/>
</dbReference>
<dbReference type="InterPro" id="IPR001995">
    <property type="entry name" value="Peptidase_A2_cat"/>
</dbReference>
<dbReference type="PANTHER" id="PTHR37984">
    <property type="entry name" value="PROTEIN CBG26694"/>
    <property type="match status" value="1"/>
</dbReference>
<dbReference type="InterPro" id="IPR043502">
    <property type="entry name" value="DNA/RNA_pol_sf"/>
</dbReference>
<dbReference type="Gene3D" id="3.30.70.270">
    <property type="match status" value="2"/>
</dbReference>
<dbReference type="Pfam" id="PF17919">
    <property type="entry name" value="RT_RNaseH_2"/>
    <property type="match status" value="1"/>
</dbReference>
<accession>A0AA88YJS4</accession>
<dbReference type="InterPro" id="IPR041588">
    <property type="entry name" value="Integrase_H2C2"/>
</dbReference>
<gene>
    <name evidence="6" type="ORF">FSP39_004751</name>
</gene>
<dbReference type="Gene3D" id="3.30.420.10">
    <property type="entry name" value="Ribonuclease H-like superfamily/Ribonuclease H"/>
    <property type="match status" value="1"/>
</dbReference>
<dbReference type="EMBL" id="VSWD01000002">
    <property type="protein sequence ID" value="KAK3107003.1"/>
    <property type="molecule type" value="Genomic_DNA"/>
</dbReference>
<comment type="caution">
    <text evidence="6">The sequence shown here is derived from an EMBL/GenBank/DDBJ whole genome shotgun (WGS) entry which is preliminary data.</text>
</comment>
<dbReference type="FunFam" id="3.10.20.370:FF:000001">
    <property type="entry name" value="Retrovirus-related Pol polyprotein from transposon 17.6-like protein"/>
    <property type="match status" value="1"/>
</dbReference>
<dbReference type="InterPro" id="IPR001584">
    <property type="entry name" value="Integrase_cat-core"/>
</dbReference>
<keyword evidence="1" id="KW-0378">Hydrolase</keyword>
<dbReference type="Gene3D" id="1.10.340.70">
    <property type="match status" value="1"/>
</dbReference>
<dbReference type="PANTHER" id="PTHR37984:SF14">
    <property type="entry name" value="RIBONUCLEASE H"/>
    <property type="match status" value="1"/>
</dbReference>
<protein>
    <recommendedName>
        <fullName evidence="8">Endonuclease</fullName>
    </recommendedName>
</protein>
<dbReference type="PROSITE" id="PS50175">
    <property type="entry name" value="ASP_PROT_RETROV"/>
    <property type="match status" value="1"/>
</dbReference>
<dbReference type="SMART" id="SM00343">
    <property type="entry name" value="ZnF_C2HC"/>
    <property type="match status" value="2"/>
</dbReference>
<dbReference type="Gene3D" id="2.40.70.10">
    <property type="entry name" value="Acid Proteases"/>
    <property type="match status" value="1"/>
</dbReference>
<evidence type="ECO:0000313" key="6">
    <source>
        <dbReference type="EMBL" id="KAK3107003.1"/>
    </source>
</evidence>
<feature type="compositionally biased region" description="Polar residues" evidence="2">
    <location>
        <begin position="179"/>
        <end position="189"/>
    </location>
</feature>
<dbReference type="InterPro" id="IPR050951">
    <property type="entry name" value="Retrovirus_Pol_polyprotein"/>
</dbReference>
<evidence type="ECO:0008006" key="8">
    <source>
        <dbReference type="Google" id="ProtNLM"/>
    </source>
</evidence>
<reference evidence="6" key="1">
    <citation type="submission" date="2019-08" db="EMBL/GenBank/DDBJ databases">
        <title>The improved chromosome-level genome for the pearl oyster Pinctada fucata martensii using PacBio sequencing and Hi-C.</title>
        <authorList>
            <person name="Zheng Z."/>
        </authorList>
    </citation>
    <scope>NUCLEOTIDE SEQUENCE</scope>
    <source>
        <strain evidence="6">ZZ-2019</strain>
        <tissue evidence="6">Adductor muscle</tissue>
    </source>
</reference>
<feature type="domain" description="Integrase catalytic" evidence="5">
    <location>
        <begin position="1020"/>
        <end position="1170"/>
    </location>
</feature>
<feature type="domain" description="Reverse transcriptase" evidence="4">
    <location>
        <begin position="470"/>
        <end position="648"/>
    </location>
</feature>
<dbReference type="GO" id="GO:0003676">
    <property type="term" value="F:nucleic acid binding"/>
    <property type="evidence" value="ECO:0007669"/>
    <property type="project" value="InterPro"/>
</dbReference>
<dbReference type="PROSITE" id="PS50878">
    <property type="entry name" value="RT_POL"/>
    <property type="match status" value="1"/>
</dbReference>
<dbReference type="InterPro" id="IPR043128">
    <property type="entry name" value="Rev_trsase/Diguanyl_cyclase"/>
</dbReference>
<dbReference type="InterPro" id="IPR021109">
    <property type="entry name" value="Peptidase_aspartic_dom_sf"/>
</dbReference>
<evidence type="ECO:0000256" key="1">
    <source>
        <dbReference type="ARBA" id="ARBA00022801"/>
    </source>
</evidence>
<dbReference type="CDD" id="cd01647">
    <property type="entry name" value="RT_LTR"/>
    <property type="match status" value="1"/>
</dbReference>
<dbReference type="SUPFAM" id="SSF50630">
    <property type="entry name" value="Acid proteases"/>
    <property type="match status" value="1"/>
</dbReference>
<dbReference type="GO" id="GO:0008270">
    <property type="term" value="F:zinc ion binding"/>
    <property type="evidence" value="ECO:0007669"/>
    <property type="project" value="InterPro"/>
</dbReference>
<dbReference type="FunFam" id="3.30.420.10:FF:000063">
    <property type="entry name" value="Retrovirus-related Pol polyprotein from transposon 297-like Protein"/>
    <property type="match status" value="1"/>
</dbReference>
<dbReference type="CDD" id="cd09274">
    <property type="entry name" value="RNase_HI_RT_Ty3"/>
    <property type="match status" value="1"/>
</dbReference>
<dbReference type="GO" id="GO:0004190">
    <property type="term" value="F:aspartic-type endopeptidase activity"/>
    <property type="evidence" value="ECO:0007669"/>
    <property type="project" value="InterPro"/>
</dbReference>
<dbReference type="Gene3D" id="4.10.60.10">
    <property type="entry name" value="Zinc finger, CCHC-type"/>
    <property type="match status" value="1"/>
</dbReference>
<evidence type="ECO:0000259" key="3">
    <source>
        <dbReference type="PROSITE" id="PS50175"/>
    </source>
</evidence>
<dbReference type="SUPFAM" id="SSF53098">
    <property type="entry name" value="Ribonuclease H-like"/>
    <property type="match status" value="1"/>
</dbReference>
<evidence type="ECO:0000313" key="7">
    <source>
        <dbReference type="Proteomes" id="UP001186944"/>
    </source>
</evidence>
<dbReference type="InterPro" id="IPR036397">
    <property type="entry name" value="RNaseH_sf"/>
</dbReference>
<proteinExistence type="predicted"/>
<dbReference type="GO" id="GO:0015074">
    <property type="term" value="P:DNA integration"/>
    <property type="evidence" value="ECO:0007669"/>
    <property type="project" value="InterPro"/>
</dbReference>
<organism evidence="6 7">
    <name type="scientific">Pinctada imbricata</name>
    <name type="common">Atlantic pearl-oyster</name>
    <name type="synonym">Pinctada martensii</name>
    <dbReference type="NCBI Taxonomy" id="66713"/>
    <lineage>
        <taxon>Eukaryota</taxon>
        <taxon>Metazoa</taxon>
        <taxon>Spiralia</taxon>
        <taxon>Lophotrochozoa</taxon>
        <taxon>Mollusca</taxon>
        <taxon>Bivalvia</taxon>
        <taxon>Autobranchia</taxon>
        <taxon>Pteriomorphia</taxon>
        <taxon>Pterioida</taxon>
        <taxon>Pterioidea</taxon>
        <taxon>Pteriidae</taxon>
        <taxon>Pinctada</taxon>
    </lineage>
</organism>
<dbReference type="InterPro" id="IPR041577">
    <property type="entry name" value="RT_RNaseH_2"/>
</dbReference>
<dbReference type="Pfam" id="PF17921">
    <property type="entry name" value="Integrase_H2C2"/>
    <property type="match status" value="1"/>
</dbReference>
<dbReference type="InterPro" id="IPR012337">
    <property type="entry name" value="RNaseH-like_sf"/>
</dbReference>
<evidence type="ECO:0000256" key="2">
    <source>
        <dbReference type="SAM" id="MobiDB-lite"/>
    </source>
</evidence>
<dbReference type="SUPFAM" id="SSF56672">
    <property type="entry name" value="DNA/RNA polymerases"/>
    <property type="match status" value="1"/>
</dbReference>
<evidence type="ECO:0000259" key="5">
    <source>
        <dbReference type="PROSITE" id="PS50994"/>
    </source>
</evidence>
<dbReference type="InterPro" id="IPR001878">
    <property type="entry name" value="Znf_CCHC"/>
</dbReference>
<dbReference type="FunFam" id="1.10.340.70:FF:000003">
    <property type="entry name" value="Protein CBG25708"/>
    <property type="match status" value="1"/>
</dbReference>
<sequence>MPQIGKIGTYDDSVESWESYEERLQAFMTANDIDDEHKVPALISVIGPKTYTLLKNLVAPEKATDKTFDALLKALHDHLSPKPSIIAERFRFHKRNQRPDESILAYVAELRKLATHCQFEATLSDTLRDRLVCGLRQETIQKRLLSERDLDLEKAIQLSVAMETAAKDAAEVQGVRGEQSVNRIKTQQNKPRTFGKKKGKPPTPQPQRKPTCFRCNGEHLASNCHHSISTCAYCRKEGHIERACMKKKRDGKHGKQGKLYVNFNTQEDEPSDYYEPVYEPFKHITSTFHMKTAHVPPIFVHPMIDGKVIKMEIDTGTAVSIISKHDYSTYLSSVPLNNSHEILRTYSGDTISPIGKIRVNVKINHQSADLDLLVVPQDGPPLLGRDWLSRLRLDWLNIKSVNSLATTKKTALDDVLADHKELFSEGIGKMKHIKGSISVKPDAPTVFLKARTVPYSLRSKVEEELDKLQSEGIIESVPHSQWATPIVPALKKNGNVRVCGDYRVTVNPVIRLEQYPLPKIEDIFASLAGGKKFTKLDLTQAYHHMELDDESQQLLVINTHKGLFKYKRLPYGIASAPALWQRAIDQVLQNIPFTQVILDDIIISGRTEEEHLHNLKLVLDRLQEYGLRVNLQKCEFFQEKVSYCGHEIDEKGLHKSPEKIKALKEAQRPENVSQLRSFLGLVNYYHRFIENLSSIAGPLHELLNKGTKWEWTPNRENAFQRIKDLICSEQVLCHYDDKLPLKLAADASPYGIGCVLSHIFPDGSVRPIAFASRTLNQAEKAYSQIDKEALALYWGVRKFNTYLHGHKFTLVTYHKPLLSIFNPKKSLPVMTAARLQRYAIFLSGYQYDIEFRGTRKHANADALSRLPLPTDTVKPVDNDPVEMFYSTHFNDLPVSCLQIRRETQRDPVLSQVLDFVIRGHFPDTADELLKPFFNRRSELNAYNGCVTWGNRVIIPNILREKVMAELHSGHIGIVKMKAIARSYIWWPKMDEAIEETCNACSGCKRVQSAPSAAPVHPWNLPPAPWYRLHIDFAGPFYNSMFLIVVDAYSKWPEVFEMRTTTTAATINVLRTLFARQGIPNELVSDNGPQFRSEEFRLFMESNAIRHITSAPFHPRTNGQAERFVQSFKKAIKSATGGSINEKLNVFLSKYRITPQGTTNESPSMLLYGRNIRTRMDILKPDVTQTVLRKQFQMESSKHTGDKIRTFAPGDPVSIRDYRNNGEKWAYGHVHSQTGPLSYKVDVNGTLWRRHIDQLASATNSQVKGHLSDTCDSVEIPPLNPPISQSIAVPDNPTKIINPKLSQGRESQSEISVPRRNPIRIRKAPDRLNLWIGAQ</sequence>
<dbReference type="Gene3D" id="3.10.10.10">
    <property type="entry name" value="HIV Type 1 Reverse Transcriptase, subunit A, domain 1"/>
    <property type="match status" value="1"/>
</dbReference>
<feature type="domain" description="Peptidase A2" evidence="3">
    <location>
        <begin position="309"/>
        <end position="387"/>
    </location>
</feature>
<dbReference type="Proteomes" id="UP001186944">
    <property type="component" value="Unassembled WGS sequence"/>
</dbReference>
<dbReference type="FunFam" id="3.30.70.270:FF:000026">
    <property type="entry name" value="Transposon Ty3-G Gag-Pol polyprotein"/>
    <property type="match status" value="1"/>
</dbReference>
<dbReference type="Pfam" id="PF00665">
    <property type="entry name" value="rve"/>
    <property type="match status" value="1"/>
</dbReference>
<evidence type="ECO:0000259" key="4">
    <source>
        <dbReference type="PROSITE" id="PS50878"/>
    </source>
</evidence>
<keyword evidence="7" id="KW-1185">Reference proteome</keyword>